<keyword evidence="1 3" id="KW-0479">Metal-binding</keyword>
<dbReference type="Pfam" id="PF23756">
    <property type="entry name" value="Beta-prop_HPS5"/>
    <property type="match status" value="1"/>
</dbReference>
<evidence type="ECO:0000313" key="6">
    <source>
        <dbReference type="EMBL" id="CAG9130489.1"/>
    </source>
</evidence>
<dbReference type="OrthoDB" id="19493at2759"/>
<dbReference type="Proteomes" id="UP000653454">
    <property type="component" value="Unassembled WGS sequence"/>
</dbReference>
<dbReference type="AlphaFoldDB" id="A0A8S4FV59"/>
<protein>
    <submittedName>
        <fullName evidence="6">(diamondback moth) hypothetical protein</fullName>
    </submittedName>
</protein>
<keyword evidence="1 3" id="KW-0863">Zinc-finger</keyword>
<evidence type="ECO:0000256" key="1">
    <source>
        <dbReference type="ARBA" id="ARBA00022771"/>
    </source>
</evidence>
<dbReference type="PANTHER" id="PTHR23287">
    <property type="entry name" value="RUBY-EYE2-LIKE PROTEIN"/>
    <property type="match status" value="1"/>
</dbReference>
<keyword evidence="2" id="KW-0862">Zinc</keyword>
<feature type="region of interest" description="Disordered" evidence="4">
    <location>
        <begin position="549"/>
        <end position="570"/>
    </location>
</feature>
<evidence type="ECO:0000259" key="5">
    <source>
        <dbReference type="PROSITE" id="PS50089"/>
    </source>
</evidence>
<gene>
    <name evidence="6" type="ORF">PLXY2_LOCUS9901</name>
</gene>
<dbReference type="SUPFAM" id="SSF57850">
    <property type="entry name" value="RING/U-box"/>
    <property type="match status" value="1"/>
</dbReference>
<sequence>MSNNDLPLHLLQELHNLTESITYPLKSSQRIKYTCFDVSKTLIAFGATSGGIYIFNRNPCEFVQLIPSKDGAITRLSISPNEQHIGFANGKGSVTVTECEQSLSGAHKSVSSKEHSGNEVTYLIWSGNSMLFSGDDVGKVSVLQLPTFITKSMFQTSSQTIMSLDSRICQLDIKENMLLVSTLTRCYICDTEREQYRQIGQKLRDGEYGACFVTTEVKTPNGTVNENGKDKTTTEVKKFNIVDGSEMFAVNEKLANMAIFCARPSSRLWEASIDGTVKRTHQYKQVLARQPMKVQTKESYDNESVTIDAFSKETEGQSCNFPKIFCVNNNSAIVSYKKDAVYFLDLHDVNNSMWFNSYKDIVDCKLYHDILYLWLQNGSFVCLRFLKIEKYLVKCYLDEKYTLCTVLCSLYSNYLLANDALSTKLNILVGLRDKITDKDRLDDIKLIIDKFDSLKVKDATQMKSGIYVVDNTYHTQACLSDEEDGTNNSFENKYSMGQPEALQTLKDLSTTMTDKLNFSKKFLEEKWKHLGENRPVNIETTTPVVQTKMVESEPVENKPTEDTKLREDECDESSVPVDNDIIHKESSQKPIEEADVVERDKSRLERDRACKSLYQYFRISLLGEEANQMNLLDIIDSCACDIKEIYRLILLFEEYCITIGAFEEAKFAPNNIFLSYLTLSPRREELLDQIITDEVLYKYFVESCISVNTKTQNMLELGCDCGFPLPYESSTQAPVFSEIIDEFIERQWSTQTKQQCYDICKKMPYSWRKILYLRRNEDLISILRLLLQMLDEQLLHSFLPNFTLETWDRAIQLYAVLHSNKCLNCSKSFNHISVRNTLSWDDLGALMIKSIGGKNAMKVMEKHADLIGIGDISMKFYHTCFTVTLYEKYDRTIVTQLTDAIYSSYGFEDATQEICNLLRSTINGQLKNTALPLLVAAKSKHWGLGSIFDSISSQNKSENNNLELKIVSLQTILENLSLSNGNTDCSLCGLPLVNEVLIKDGGLWVFKCGHIFHGACLDLNKIKLCPSCPDIK</sequence>
<accession>A0A8S4FV59</accession>
<dbReference type="GO" id="GO:0008270">
    <property type="term" value="F:zinc ion binding"/>
    <property type="evidence" value="ECO:0007669"/>
    <property type="project" value="UniProtKB-KW"/>
</dbReference>
<dbReference type="SUPFAM" id="SSF50978">
    <property type="entry name" value="WD40 repeat-like"/>
    <property type="match status" value="1"/>
</dbReference>
<keyword evidence="7" id="KW-1185">Reference proteome</keyword>
<dbReference type="PROSITE" id="PS50089">
    <property type="entry name" value="ZF_RING_2"/>
    <property type="match status" value="1"/>
</dbReference>
<feature type="compositionally biased region" description="Basic and acidic residues" evidence="4">
    <location>
        <begin position="555"/>
        <end position="567"/>
    </location>
</feature>
<evidence type="ECO:0000256" key="4">
    <source>
        <dbReference type="SAM" id="MobiDB-lite"/>
    </source>
</evidence>
<dbReference type="Pfam" id="PF23757">
    <property type="entry name" value="TPR_HPS5_insect"/>
    <property type="match status" value="1"/>
</dbReference>
<dbReference type="KEGG" id="pxy:105398196"/>
<dbReference type="PANTHER" id="PTHR23287:SF18">
    <property type="entry name" value="BLOC-2 COMPLEX MEMBER HPS5"/>
    <property type="match status" value="1"/>
</dbReference>
<evidence type="ECO:0000256" key="2">
    <source>
        <dbReference type="ARBA" id="ARBA00022833"/>
    </source>
</evidence>
<dbReference type="InterPro" id="IPR056499">
    <property type="entry name" value="Beta-prop_HPS5-like"/>
</dbReference>
<dbReference type="GO" id="GO:0005737">
    <property type="term" value="C:cytoplasm"/>
    <property type="evidence" value="ECO:0007669"/>
    <property type="project" value="TreeGrafter"/>
</dbReference>
<name>A0A8S4FV59_PLUXY</name>
<feature type="domain" description="RING-type" evidence="5">
    <location>
        <begin position="985"/>
        <end position="1028"/>
    </location>
</feature>
<dbReference type="EMBL" id="CAJHNJ030000041">
    <property type="protein sequence ID" value="CAG9130489.1"/>
    <property type="molecule type" value="Genomic_DNA"/>
</dbReference>
<reference evidence="6" key="1">
    <citation type="submission" date="2020-11" db="EMBL/GenBank/DDBJ databases">
        <authorList>
            <person name="Whiteford S."/>
        </authorList>
    </citation>
    <scope>NUCLEOTIDE SEQUENCE</scope>
</reference>
<organism evidence="6 7">
    <name type="scientific">Plutella xylostella</name>
    <name type="common">Diamondback moth</name>
    <name type="synonym">Plutella maculipennis</name>
    <dbReference type="NCBI Taxonomy" id="51655"/>
    <lineage>
        <taxon>Eukaryota</taxon>
        <taxon>Metazoa</taxon>
        <taxon>Ecdysozoa</taxon>
        <taxon>Arthropoda</taxon>
        <taxon>Hexapoda</taxon>
        <taxon>Insecta</taxon>
        <taxon>Pterygota</taxon>
        <taxon>Neoptera</taxon>
        <taxon>Endopterygota</taxon>
        <taxon>Lepidoptera</taxon>
        <taxon>Glossata</taxon>
        <taxon>Ditrysia</taxon>
        <taxon>Yponomeutoidea</taxon>
        <taxon>Plutellidae</taxon>
        <taxon>Plutella</taxon>
    </lineage>
</organism>
<proteinExistence type="predicted"/>
<dbReference type="InterPro" id="IPR036322">
    <property type="entry name" value="WD40_repeat_dom_sf"/>
</dbReference>
<dbReference type="Gene3D" id="2.130.10.10">
    <property type="entry name" value="YVTN repeat-like/Quinoprotein amine dehydrogenase"/>
    <property type="match status" value="1"/>
</dbReference>
<dbReference type="InterPro" id="IPR001841">
    <property type="entry name" value="Znf_RING"/>
</dbReference>
<comment type="caution">
    <text evidence="6">The sequence shown here is derived from an EMBL/GenBank/DDBJ whole genome shotgun (WGS) entry which is preliminary data.</text>
</comment>
<dbReference type="GO" id="GO:0048066">
    <property type="term" value="P:developmental pigmentation"/>
    <property type="evidence" value="ECO:0007669"/>
    <property type="project" value="TreeGrafter"/>
</dbReference>
<evidence type="ECO:0000313" key="7">
    <source>
        <dbReference type="Proteomes" id="UP000653454"/>
    </source>
</evidence>
<dbReference type="InterPro" id="IPR015943">
    <property type="entry name" value="WD40/YVTN_repeat-like_dom_sf"/>
</dbReference>
<evidence type="ECO:0000256" key="3">
    <source>
        <dbReference type="PROSITE-ProRule" id="PRU00175"/>
    </source>
</evidence>
<dbReference type="InterPro" id="IPR056446">
    <property type="entry name" value="TPR_HPS5_insects"/>
</dbReference>